<reference evidence="2" key="1">
    <citation type="submission" date="2020-11" db="EMBL/GenBank/DDBJ databases">
        <authorList>
            <person name="Tran Van P."/>
        </authorList>
    </citation>
    <scope>NUCLEOTIDE SEQUENCE</scope>
</reference>
<evidence type="ECO:0000313" key="2">
    <source>
        <dbReference type="EMBL" id="CAD7196115.1"/>
    </source>
</evidence>
<organism evidence="2">
    <name type="scientific">Timema douglasi</name>
    <name type="common">Walking stick</name>
    <dbReference type="NCBI Taxonomy" id="61478"/>
    <lineage>
        <taxon>Eukaryota</taxon>
        <taxon>Metazoa</taxon>
        <taxon>Ecdysozoa</taxon>
        <taxon>Arthropoda</taxon>
        <taxon>Hexapoda</taxon>
        <taxon>Insecta</taxon>
        <taxon>Pterygota</taxon>
        <taxon>Neoptera</taxon>
        <taxon>Polyneoptera</taxon>
        <taxon>Phasmatodea</taxon>
        <taxon>Timematodea</taxon>
        <taxon>Timematoidea</taxon>
        <taxon>Timematidae</taxon>
        <taxon>Timema</taxon>
    </lineage>
</organism>
<protein>
    <submittedName>
        <fullName evidence="2">Uncharacterized protein</fullName>
    </submittedName>
</protein>
<sequence length="175" mass="19879">MVWEAPSSILNSDSSCRIFSSQVNSAVEYVKHFELSPPHNWRPSRPPSPKSVERDRLRERERQARAQMSLQAEREAEVVGGPFFGAPVKLKTARQDTCRLARAVESLELNIDPPVCHGPSSRRPPFAVDEMSSFTHGLFYITNIRYFALITRVNYTGSGQDHDRWVVVSLSHTRV</sequence>
<gene>
    <name evidence="2" type="ORF">TDIB3V08_LOCUS2471</name>
</gene>
<proteinExistence type="predicted"/>
<dbReference type="EMBL" id="OA565013">
    <property type="protein sequence ID" value="CAD7196115.1"/>
    <property type="molecule type" value="Genomic_DNA"/>
</dbReference>
<dbReference type="AlphaFoldDB" id="A0A7R8VCW5"/>
<name>A0A7R8VCW5_TIMDO</name>
<feature type="region of interest" description="Disordered" evidence="1">
    <location>
        <begin position="36"/>
        <end position="55"/>
    </location>
</feature>
<evidence type="ECO:0000256" key="1">
    <source>
        <dbReference type="SAM" id="MobiDB-lite"/>
    </source>
</evidence>
<accession>A0A7R8VCW5</accession>
<dbReference type="Gene3D" id="6.10.250.2670">
    <property type="match status" value="1"/>
</dbReference>